<sequence>MVKSYMPSTLAPLMTSLSRDLMSILTSLSFDCTVTQEDNDYMPPDFLPLLQVIVSNIGIDENDSSILFQLLSSIMETGEEKVSVHIPHTIPSIVGSVSKWLTSNLEPWPQ</sequence>
<comment type="caution">
    <text evidence="1">The sequence shown here is derived from an EMBL/GenBank/DDBJ whole genome shotgun (WGS) entry which is preliminary data.</text>
</comment>
<evidence type="ECO:0000313" key="1">
    <source>
        <dbReference type="EMBL" id="PNX90517.1"/>
    </source>
</evidence>
<dbReference type="EMBL" id="ASHM01063082">
    <property type="protein sequence ID" value="PNX90517.1"/>
    <property type="molecule type" value="Genomic_DNA"/>
</dbReference>
<reference evidence="1 2" key="2">
    <citation type="journal article" date="2017" name="Front. Plant Sci.">
        <title>Gene Classification and Mining of Molecular Markers Useful in Red Clover (Trifolium pratense) Breeding.</title>
        <authorList>
            <person name="Istvanek J."/>
            <person name="Dluhosova J."/>
            <person name="Dluhos P."/>
            <person name="Patkova L."/>
            <person name="Nedelnik J."/>
            <person name="Repkova J."/>
        </authorList>
    </citation>
    <scope>NUCLEOTIDE SEQUENCE [LARGE SCALE GENOMIC DNA]</scope>
    <source>
        <strain evidence="2">cv. Tatra</strain>
        <tissue evidence="1">Young leaves</tissue>
    </source>
</reference>
<feature type="non-terminal residue" evidence="1">
    <location>
        <position position="110"/>
    </location>
</feature>
<reference evidence="1 2" key="1">
    <citation type="journal article" date="2014" name="Am. J. Bot.">
        <title>Genome assembly and annotation for red clover (Trifolium pratense; Fabaceae).</title>
        <authorList>
            <person name="Istvanek J."/>
            <person name="Jaros M."/>
            <person name="Krenek A."/>
            <person name="Repkova J."/>
        </authorList>
    </citation>
    <scope>NUCLEOTIDE SEQUENCE [LARGE SCALE GENOMIC DNA]</scope>
    <source>
        <strain evidence="2">cv. Tatra</strain>
        <tissue evidence="1">Young leaves</tissue>
    </source>
</reference>
<dbReference type="AlphaFoldDB" id="A0A2K3MI97"/>
<accession>A0A2K3MI97</accession>
<dbReference type="Proteomes" id="UP000236291">
    <property type="component" value="Unassembled WGS sequence"/>
</dbReference>
<dbReference type="STRING" id="57577.A0A2K3MI97"/>
<proteinExistence type="predicted"/>
<name>A0A2K3MI97_TRIPR</name>
<protein>
    <submittedName>
        <fullName evidence="1">Arm repeat superfamily protein</fullName>
    </submittedName>
</protein>
<evidence type="ECO:0000313" key="2">
    <source>
        <dbReference type="Proteomes" id="UP000236291"/>
    </source>
</evidence>
<gene>
    <name evidence="1" type="ORF">L195_g046641</name>
</gene>
<organism evidence="1 2">
    <name type="scientific">Trifolium pratense</name>
    <name type="common">Red clover</name>
    <dbReference type="NCBI Taxonomy" id="57577"/>
    <lineage>
        <taxon>Eukaryota</taxon>
        <taxon>Viridiplantae</taxon>
        <taxon>Streptophyta</taxon>
        <taxon>Embryophyta</taxon>
        <taxon>Tracheophyta</taxon>
        <taxon>Spermatophyta</taxon>
        <taxon>Magnoliopsida</taxon>
        <taxon>eudicotyledons</taxon>
        <taxon>Gunneridae</taxon>
        <taxon>Pentapetalae</taxon>
        <taxon>rosids</taxon>
        <taxon>fabids</taxon>
        <taxon>Fabales</taxon>
        <taxon>Fabaceae</taxon>
        <taxon>Papilionoideae</taxon>
        <taxon>50 kb inversion clade</taxon>
        <taxon>NPAAA clade</taxon>
        <taxon>Hologalegina</taxon>
        <taxon>IRL clade</taxon>
        <taxon>Trifolieae</taxon>
        <taxon>Trifolium</taxon>
    </lineage>
</organism>